<dbReference type="RefSeq" id="WP_149318845.1">
    <property type="nucleotide sequence ID" value="NZ_CP080293.1"/>
</dbReference>
<evidence type="ECO:0000313" key="2">
    <source>
        <dbReference type="Proteomes" id="UP000324324"/>
    </source>
</evidence>
<keyword evidence="2" id="KW-1185">Reference proteome</keyword>
<protein>
    <submittedName>
        <fullName evidence="1">Type VI secretion system-associated protein TagF</fullName>
    </submittedName>
</protein>
<dbReference type="AlphaFoldDB" id="A0A5M8AUB4"/>
<dbReference type="Pfam" id="PF09867">
    <property type="entry name" value="TagF_N"/>
    <property type="match status" value="1"/>
</dbReference>
<dbReference type="InterPro" id="IPR017748">
    <property type="entry name" value="TagF"/>
</dbReference>
<sequence length="341" mass="37420">MSQAAQLQLAYFGKLPSRGDFVKSPNQTQLLDTLDRWLSQAMEMLAEDPGWKTVYDAWQPVQFAFLGSQSRLAIAGTVMASNDQSSRRFPFLAAAALEIDQPLPFIARSPLALTRLWTRASHQMQELVSAADPAEGLRNLAQTQFAVEIGAGAQAYDASFKDFIEFQTVAGLEQMLRADGQTLCLRRTLVALGILLEPVMSAGTSRLDKGLTLPLPSDPVYRSLVASFWLDLVSGFLKRGDFELSLFLGRVGNETTGQGQGQRGRSERLVIGFNGASSRTLHGIMSPLAYGEVNIDIDDPQWVDQHAGSRYGVAKLASYLEQPQLSLRAALDTFREVFIGE</sequence>
<organism evidence="1 2">
    <name type="scientific">Cupriavidus cauae</name>
    <dbReference type="NCBI Taxonomy" id="2608999"/>
    <lineage>
        <taxon>Bacteria</taxon>
        <taxon>Pseudomonadati</taxon>
        <taxon>Pseudomonadota</taxon>
        <taxon>Betaproteobacteria</taxon>
        <taxon>Burkholderiales</taxon>
        <taxon>Burkholderiaceae</taxon>
        <taxon>Cupriavidus</taxon>
    </lineage>
</organism>
<comment type="caution">
    <text evidence="1">The sequence shown here is derived from an EMBL/GenBank/DDBJ whole genome shotgun (WGS) entry which is preliminary data.</text>
</comment>
<gene>
    <name evidence="1" type="primary">tagF</name>
    <name evidence="1" type="ORF">F1599_10505</name>
</gene>
<reference evidence="1 2" key="1">
    <citation type="submission" date="2019-09" db="EMBL/GenBank/DDBJ databases">
        <title>Isolation of a novel species in the genus Cupriavidus from patients with sepsis using whole genome sequencing.</title>
        <authorList>
            <person name="Kweon O.J."/>
            <person name="Lee M.-K."/>
        </authorList>
    </citation>
    <scope>NUCLEOTIDE SEQUENCE [LARGE SCALE GENOMIC DNA]</scope>
    <source>
        <strain evidence="1 2">MKL-01</strain>
    </source>
</reference>
<dbReference type="NCBIfam" id="TIGR03373">
    <property type="entry name" value="VI_minor_4"/>
    <property type="match status" value="1"/>
</dbReference>
<name>A0A5M8AUB4_9BURK</name>
<dbReference type="Proteomes" id="UP000324324">
    <property type="component" value="Unassembled WGS sequence"/>
</dbReference>
<accession>A0A5M8AUB4</accession>
<dbReference type="Gene3D" id="3.40.1730.10">
    <property type="entry name" value="pa0076 domain"/>
    <property type="match status" value="1"/>
</dbReference>
<evidence type="ECO:0000313" key="1">
    <source>
        <dbReference type="EMBL" id="KAA6125220.1"/>
    </source>
</evidence>
<dbReference type="InterPro" id="IPR038225">
    <property type="entry name" value="TagF_sf"/>
</dbReference>
<proteinExistence type="predicted"/>
<dbReference type="EMBL" id="VWRN01000030">
    <property type="protein sequence ID" value="KAA6125220.1"/>
    <property type="molecule type" value="Genomic_DNA"/>
</dbReference>